<sequence length="252" mass="27570">MSDVNTPVVLVSPAMAIGSHFYGRVVEAFESRGWHARALPRRGFERDGVRASRRHDWSYADEIADTAEAVAKARAEFPDHPVLLLGHSLGGHVAVGHQLTHEPADGIVLVGASLPHFRYYPHAGLGLLTMGLLVPLASAVRGFVPPPLFGAPGARTLMREWAHVARTGGAPFPVPHRIDTPTLAIDLEGDRYAVAAASRHFERTLIEPSALTRWDYRRADTPEGGSTHHVFWAKTPDPVVDQVVTWWADVSR</sequence>
<name>A0A3L8PK38_9ACTN</name>
<keyword evidence="3" id="KW-1185">Reference proteome</keyword>
<evidence type="ECO:0000313" key="3">
    <source>
        <dbReference type="Proteomes" id="UP000282515"/>
    </source>
</evidence>
<dbReference type="GO" id="GO:0016787">
    <property type="term" value="F:hydrolase activity"/>
    <property type="evidence" value="ECO:0007669"/>
    <property type="project" value="UniProtKB-KW"/>
</dbReference>
<dbReference type="SUPFAM" id="SSF53474">
    <property type="entry name" value="alpha/beta-Hydrolases"/>
    <property type="match status" value="1"/>
</dbReference>
<reference evidence="2 3" key="1">
    <citation type="submission" date="2018-10" db="EMBL/GenBank/DDBJ databases">
        <title>Aeromicrobium sp. 9W16Y-2 whole genome shotgun sequence.</title>
        <authorList>
            <person name="Li F."/>
        </authorList>
    </citation>
    <scope>NUCLEOTIDE SEQUENCE [LARGE SCALE GENOMIC DNA]</scope>
    <source>
        <strain evidence="2 3">9W16Y-2</strain>
    </source>
</reference>
<protein>
    <submittedName>
        <fullName evidence="2">Alpha/beta fold hydrolase</fullName>
    </submittedName>
</protein>
<accession>A0A3L8PK38</accession>
<dbReference type="OrthoDB" id="4536625at2"/>
<dbReference type="AlphaFoldDB" id="A0A3L8PK38"/>
<dbReference type="Gene3D" id="3.40.50.1820">
    <property type="entry name" value="alpha/beta hydrolase"/>
    <property type="match status" value="1"/>
</dbReference>
<keyword evidence="2" id="KW-0378">Hydrolase</keyword>
<organism evidence="2 3">
    <name type="scientific">Aeromicrobium phragmitis</name>
    <dbReference type="NCBI Taxonomy" id="2478914"/>
    <lineage>
        <taxon>Bacteria</taxon>
        <taxon>Bacillati</taxon>
        <taxon>Actinomycetota</taxon>
        <taxon>Actinomycetes</taxon>
        <taxon>Propionibacteriales</taxon>
        <taxon>Nocardioidaceae</taxon>
        <taxon>Aeromicrobium</taxon>
    </lineage>
</organism>
<feature type="domain" description="Serine aminopeptidase S33" evidence="1">
    <location>
        <begin position="8"/>
        <end position="114"/>
    </location>
</feature>
<dbReference type="Proteomes" id="UP000282515">
    <property type="component" value="Unassembled WGS sequence"/>
</dbReference>
<dbReference type="Pfam" id="PF12146">
    <property type="entry name" value="Hydrolase_4"/>
    <property type="match status" value="1"/>
</dbReference>
<comment type="caution">
    <text evidence="2">The sequence shown here is derived from an EMBL/GenBank/DDBJ whole genome shotgun (WGS) entry which is preliminary data.</text>
</comment>
<evidence type="ECO:0000313" key="2">
    <source>
        <dbReference type="EMBL" id="RLV55554.1"/>
    </source>
</evidence>
<dbReference type="InterPro" id="IPR029058">
    <property type="entry name" value="AB_hydrolase_fold"/>
</dbReference>
<gene>
    <name evidence="2" type="ORF">D9V41_10725</name>
</gene>
<evidence type="ECO:0000259" key="1">
    <source>
        <dbReference type="Pfam" id="PF12146"/>
    </source>
</evidence>
<dbReference type="InterPro" id="IPR022742">
    <property type="entry name" value="Hydrolase_4"/>
</dbReference>
<dbReference type="EMBL" id="RDBF01000007">
    <property type="protein sequence ID" value="RLV55554.1"/>
    <property type="molecule type" value="Genomic_DNA"/>
</dbReference>
<proteinExistence type="predicted"/>